<feature type="compositionally biased region" description="Acidic residues" evidence="9">
    <location>
        <begin position="259"/>
        <end position="293"/>
    </location>
</feature>
<evidence type="ECO:0000256" key="5">
    <source>
        <dbReference type="ARBA" id="ARBA00022737"/>
    </source>
</evidence>
<dbReference type="InterPro" id="IPR013083">
    <property type="entry name" value="Znf_RING/FYVE/PHD"/>
</dbReference>
<dbReference type="Pfam" id="PF01485">
    <property type="entry name" value="IBR"/>
    <property type="match status" value="1"/>
</dbReference>
<dbReference type="SMART" id="SM00647">
    <property type="entry name" value="IBR"/>
    <property type="match status" value="2"/>
</dbReference>
<reference evidence="11" key="1">
    <citation type="journal article" date="2021" name="J Fungi (Basel)">
        <title>Virulence traits and population genomics of the black yeast Aureobasidium melanogenum.</title>
        <authorList>
            <person name="Cernosa A."/>
            <person name="Sun X."/>
            <person name="Gostincar C."/>
            <person name="Fang C."/>
            <person name="Gunde-Cimerman N."/>
            <person name="Song Z."/>
        </authorList>
    </citation>
    <scope>NUCLEOTIDE SEQUENCE</scope>
    <source>
        <strain evidence="11">EXF-9911</strain>
    </source>
</reference>
<evidence type="ECO:0000256" key="4">
    <source>
        <dbReference type="ARBA" id="ARBA00022723"/>
    </source>
</evidence>
<dbReference type="InterPro" id="IPR031127">
    <property type="entry name" value="E3_UB_ligase_RBR"/>
</dbReference>
<keyword evidence="5" id="KW-0677">Repeat</keyword>
<proteinExistence type="predicted"/>
<dbReference type="PANTHER" id="PTHR11685">
    <property type="entry name" value="RBR FAMILY RING FINGER AND IBR DOMAIN-CONTAINING"/>
    <property type="match status" value="1"/>
</dbReference>
<keyword evidence="3" id="KW-0808">Transferase</keyword>
<dbReference type="CDD" id="cd20335">
    <property type="entry name" value="BRcat_RBR"/>
    <property type="match status" value="1"/>
</dbReference>
<comment type="catalytic activity">
    <reaction evidence="1">
        <text>[E2 ubiquitin-conjugating enzyme]-S-ubiquitinyl-L-cysteine + [acceptor protein]-L-lysine = [E2 ubiquitin-conjugating enzyme]-L-cysteine + [acceptor protein]-N(6)-ubiquitinyl-L-lysine.</text>
        <dbReference type="EC" id="2.3.2.31"/>
    </reaction>
</comment>
<evidence type="ECO:0000256" key="8">
    <source>
        <dbReference type="ARBA" id="ARBA00022833"/>
    </source>
</evidence>
<dbReference type="InterPro" id="IPR002867">
    <property type="entry name" value="IBR_dom"/>
</dbReference>
<evidence type="ECO:0000256" key="7">
    <source>
        <dbReference type="ARBA" id="ARBA00022786"/>
    </source>
</evidence>
<dbReference type="Proteomes" id="UP000779574">
    <property type="component" value="Unassembled WGS sequence"/>
</dbReference>
<sequence>MSTTKKLKRHYFERDSSSEDEIQSRKRTHLPKRTCFVCEIEKRINHFPNHKQVSSHEHDHNVCEPCYRSHLENEIDSKSWNEVACPECSITLTYKEVKTMTTARNFAKYEQACIRATLAADPDFRYCLSTTCKSGQLHPGGTDEPIFRCEHCGHKHCIVCEANWHQDQTCEDFQALRQRLHAENERSQQEVKKLSKPCPGCSVPIQKDRGCDHMTCSRCHHQFCWLCAVDYDLIIREGNHHHEEDCKHYRAILRADIEEDEEDEEAEEVEEEAEESESEEEEDEEEEDEEEEDQRVTYEALSDMRSRFRASLLDPVNEEAPAPAMVRRRQGFGRFGNLLAPRRGQRVARRITRRA</sequence>
<dbReference type="Gene3D" id="1.20.120.1750">
    <property type="match status" value="1"/>
</dbReference>
<feature type="non-terminal residue" evidence="11">
    <location>
        <position position="1"/>
    </location>
</feature>
<dbReference type="GO" id="GO:0061630">
    <property type="term" value="F:ubiquitin protein ligase activity"/>
    <property type="evidence" value="ECO:0007669"/>
    <property type="project" value="UniProtKB-EC"/>
</dbReference>
<dbReference type="SUPFAM" id="SSF57850">
    <property type="entry name" value="RING/U-box"/>
    <property type="match status" value="3"/>
</dbReference>
<evidence type="ECO:0000313" key="11">
    <source>
        <dbReference type="EMBL" id="KAG9674625.1"/>
    </source>
</evidence>
<protein>
    <recommendedName>
        <fullName evidence="2">RBR-type E3 ubiquitin transferase</fullName>
        <ecNumber evidence="2">2.3.2.31</ecNumber>
    </recommendedName>
</protein>
<feature type="region of interest" description="Disordered" evidence="9">
    <location>
        <begin position="259"/>
        <end position="296"/>
    </location>
</feature>
<evidence type="ECO:0000259" key="10">
    <source>
        <dbReference type="PROSITE" id="PS51873"/>
    </source>
</evidence>
<dbReference type="InterPro" id="IPR017907">
    <property type="entry name" value="Znf_RING_CS"/>
</dbReference>
<dbReference type="GO" id="GO:0016567">
    <property type="term" value="P:protein ubiquitination"/>
    <property type="evidence" value="ECO:0007669"/>
    <property type="project" value="InterPro"/>
</dbReference>
<dbReference type="AlphaFoldDB" id="A0A9P8J0A5"/>
<dbReference type="GO" id="GO:0008270">
    <property type="term" value="F:zinc ion binding"/>
    <property type="evidence" value="ECO:0007669"/>
    <property type="project" value="UniProtKB-KW"/>
</dbReference>
<evidence type="ECO:0000256" key="3">
    <source>
        <dbReference type="ARBA" id="ARBA00022679"/>
    </source>
</evidence>
<evidence type="ECO:0000256" key="2">
    <source>
        <dbReference type="ARBA" id="ARBA00012251"/>
    </source>
</evidence>
<dbReference type="InterPro" id="IPR044066">
    <property type="entry name" value="TRIAD_supradom"/>
</dbReference>
<dbReference type="EMBL" id="JAHFXF010001150">
    <property type="protein sequence ID" value="KAG9674625.1"/>
    <property type="molecule type" value="Genomic_DNA"/>
</dbReference>
<dbReference type="Pfam" id="PF22191">
    <property type="entry name" value="IBR_1"/>
    <property type="match status" value="1"/>
</dbReference>
<dbReference type="EC" id="2.3.2.31" evidence="2"/>
<keyword evidence="7" id="KW-0833">Ubl conjugation pathway</keyword>
<accession>A0A9P8J0A5</accession>
<dbReference type="PROSITE" id="PS51873">
    <property type="entry name" value="TRIAD"/>
    <property type="match status" value="1"/>
</dbReference>
<feature type="domain" description="RING-type" evidence="10">
    <location>
        <begin position="31"/>
        <end position="246"/>
    </location>
</feature>
<organism evidence="11 12">
    <name type="scientific">Aureobasidium melanogenum</name>
    <name type="common">Aureobasidium pullulans var. melanogenum</name>
    <dbReference type="NCBI Taxonomy" id="46634"/>
    <lineage>
        <taxon>Eukaryota</taxon>
        <taxon>Fungi</taxon>
        <taxon>Dikarya</taxon>
        <taxon>Ascomycota</taxon>
        <taxon>Pezizomycotina</taxon>
        <taxon>Dothideomycetes</taxon>
        <taxon>Dothideomycetidae</taxon>
        <taxon>Dothideales</taxon>
        <taxon>Saccotheciaceae</taxon>
        <taxon>Aureobasidium</taxon>
    </lineage>
</organism>
<keyword evidence="4" id="KW-0479">Metal-binding</keyword>
<evidence type="ECO:0000256" key="6">
    <source>
        <dbReference type="ARBA" id="ARBA00022771"/>
    </source>
</evidence>
<dbReference type="OrthoDB" id="1431934at2759"/>
<comment type="caution">
    <text evidence="11">The sequence shown here is derived from an EMBL/GenBank/DDBJ whole genome shotgun (WGS) entry which is preliminary data.</text>
</comment>
<reference evidence="11" key="2">
    <citation type="submission" date="2021-08" db="EMBL/GenBank/DDBJ databases">
        <authorList>
            <person name="Gostincar C."/>
            <person name="Sun X."/>
            <person name="Song Z."/>
            <person name="Gunde-Cimerman N."/>
        </authorList>
    </citation>
    <scope>NUCLEOTIDE SEQUENCE</scope>
    <source>
        <strain evidence="11">EXF-9911</strain>
    </source>
</reference>
<dbReference type="Gene3D" id="3.30.40.10">
    <property type="entry name" value="Zinc/RING finger domain, C3HC4 (zinc finger)"/>
    <property type="match status" value="1"/>
</dbReference>
<feature type="region of interest" description="Disordered" evidence="9">
    <location>
        <begin position="1"/>
        <end position="25"/>
    </location>
</feature>
<name>A0A9P8J0A5_AURME</name>
<keyword evidence="8" id="KW-0862">Zinc</keyword>
<gene>
    <name evidence="11" type="ORF">KCU76_g16275</name>
</gene>
<evidence type="ECO:0000256" key="1">
    <source>
        <dbReference type="ARBA" id="ARBA00001798"/>
    </source>
</evidence>
<evidence type="ECO:0000313" key="12">
    <source>
        <dbReference type="Proteomes" id="UP000779574"/>
    </source>
</evidence>
<evidence type="ECO:0000256" key="9">
    <source>
        <dbReference type="SAM" id="MobiDB-lite"/>
    </source>
</evidence>
<dbReference type="PROSITE" id="PS00518">
    <property type="entry name" value="ZF_RING_1"/>
    <property type="match status" value="1"/>
</dbReference>
<keyword evidence="6" id="KW-0863">Zinc-finger</keyword>